<keyword evidence="1" id="KW-1133">Transmembrane helix</keyword>
<gene>
    <name evidence="2" type="ORF">BLA60_14215</name>
</gene>
<keyword evidence="1" id="KW-0472">Membrane</keyword>
<proteinExistence type="predicted"/>
<keyword evidence="3" id="KW-1185">Reference proteome</keyword>
<name>A0A7Z0WNF6_9PSEU</name>
<evidence type="ECO:0000313" key="2">
    <source>
        <dbReference type="EMBL" id="OLF11139.1"/>
    </source>
</evidence>
<protein>
    <recommendedName>
        <fullName evidence="4">Nucleic acid/nucleotide deaminase of polymorphic system toxin</fullName>
    </recommendedName>
</protein>
<dbReference type="AlphaFoldDB" id="A0A7Z0WNF6"/>
<feature type="transmembrane region" description="Helical" evidence="1">
    <location>
        <begin position="12"/>
        <end position="31"/>
    </location>
</feature>
<accession>A0A7Z0WNF6</accession>
<dbReference type="OrthoDB" id="3701073at2"/>
<dbReference type="Proteomes" id="UP000185696">
    <property type="component" value="Unassembled WGS sequence"/>
</dbReference>
<comment type="caution">
    <text evidence="2">The sequence shown here is derived from an EMBL/GenBank/DDBJ whole genome shotgun (WGS) entry which is preliminary data.</text>
</comment>
<evidence type="ECO:0000256" key="1">
    <source>
        <dbReference type="SAM" id="Phobius"/>
    </source>
</evidence>
<evidence type="ECO:0008006" key="4">
    <source>
        <dbReference type="Google" id="ProtNLM"/>
    </source>
</evidence>
<dbReference type="InterPro" id="IPR032724">
    <property type="entry name" value="SCP1.201-like"/>
</dbReference>
<organism evidence="2 3">
    <name type="scientific">Actinophytocola xinjiangensis</name>
    <dbReference type="NCBI Taxonomy" id="485602"/>
    <lineage>
        <taxon>Bacteria</taxon>
        <taxon>Bacillati</taxon>
        <taxon>Actinomycetota</taxon>
        <taxon>Actinomycetes</taxon>
        <taxon>Pseudonocardiales</taxon>
        <taxon>Pseudonocardiaceae</taxon>
    </lineage>
</organism>
<dbReference type="Pfam" id="PF14428">
    <property type="entry name" value="DddA-like"/>
    <property type="match status" value="1"/>
</dbReference>
<keyword evidence="1" id="KW-0812">Transmembrane</keyword>
<reference evidence="2 3" key="1">
    <citation type="submission" date="2016-12" db="EMBL/GenBank/DDBJ databases">
        <title>The draft genome sequence of Actinophytocola xinjiangensis.</title>
        <authorList>
            <person name="Wang W."/>
            <person name="Yuan L."/>
        </authorList>
    </citation>
    <scope>NUCLEOTIDE SEQUENCE [LARGE SCALE GENOMIC DNA]</scope>
    <source>
        <strain evidence="2 3">CGMCC 4.4663</strain>
    </source>
</reference>
<sequence length="207" mass="22102">MALRPAGRTLSSLTGIVVMAAVLWLVLNFLYAPSCGRFACSYIPSWWPTASAEGTTGDGCPDSLTDAVTDAAWAADRYDSIADATITTGLFFDEDGNAFRFDSRRDDDSERVLSTLYDLGVVRSPVRPNVVDHVEAKVAALMRENELSSGVLVINFPRGVCGTEIQLPYTCAALVPALLPDGATLAVWSPREIADGRPSVKLTGNAS</sequence>
<dbReference type="EMBL" id="MSIF01000005">
    <property type="protein sequence ID" value="OLF11139.1"/>
    <property type="molecule type" value="Genomic_DNA"/>
</dbReference>
<evidence type="ECO:0000313" key="3">
    <source>
        <dbReference type="Proteomes" id="UP000185696"/>
    </source>
</evidence>